<sequence>MLQLRQGSLSGDQFTDRFYELTIRSKVMETKQQTLARYRTGLRNKLLKEMWTARLINVEEAYQLALRIEKQMGSLVGRRMTSWDSRAEYAPAFATQRPSLLKDQARGGISGDYFWKSQSYERRTTML</sequence>
<gene>
    <name evidence="1" type="ORF">D5086_0000245360</name>
</gene>
<comment type="caution">
    <text evidence="1">The sequence shown here is derived from an EMBL/GenBank/DDBJ whole genome shotgun (WGS) entry which is preliminary data.</text>
</comment>
<name>A0A4U5NRN5_POPAL</name>
<dbReference type="EMBL" id="RCHU01000937">
    <property type="protein sequence ID" value="TKR85664.1"/>
    <property type="molecule type" value="Genomic_DNA"/>
</dbReference>
<reference evidence="1" key="1">
    <citation type="submission" date="2018-10" db="EMBL/GenBank/DDBJ databases">
        <title>Population genomic analysis revealed the cold adaptation of white poplar.</title>
        <authorList>
            <person name="Liu Y.-J."/>
        </authorList>
    </citation>
    <scope>NUCLEOTIDE SEQUENCE [LARGE SCALE GENOMIC DNA]</scope>
    <source>
        <strain evidence="1">PAL-ZL1</strain>
    </source>
</reference>
<dbReference type="AlphaFoldDB" id="A0A4U5NRN5"/>
<organism evidence="1">
    <name type="scientific">Populus alba</name>
    <name type="common">White poplar</name>
    <dbReference type="NCBI Taxonomy" id="43335"/>
    <lineage>
        <taxon>Eukaryota</taxon>
        <taxon>Viridiplantae</taxon>
        <taxon>Streptophyta</taxon>
        <taxon>Embryophyta</taxon>
        <taxon>Tracheophyta</taxon>
        <taxon>Spermatophyta</taxon>
        <taxon>Magnoliopsida</taxon>
        <taxon>eudicotyledons</taxon>
        <taxon>Gunneridae</taxon>
        <taxon>Pentapetalae</taxon>
        <taxon>rosids</taxon>
        <taxon>fabids</taxon>
        <taxon>Malpighiales</taxon>
        <taxon>Salicaceae</taxon>
        <taxon>Saliceae</taxon>
        <taxon>Populus</taxon>
    </lineage>
</organism>
<accession>A0A4U5NRN5</accession>
<proteinExistence type="predicted"/>
<protein>
    <submittedName>
        <fullName evidence="1">Uncharacterized protein</fullName>
    </submittedName>
</protein>
<evidence type="ECO:0000313" key="1">
    <source>
        <dbReference type="EMBL" id="TKR85664.1"/>
    </source>
</evidence>